<reference evidence="3" key="1">
    <citation type="submission" date="2023-05" db="EMBL/GenBank/DDBJ databases">
        <authorList>
            <person name="Stuckert A."/>
        </authorList>
    </citation>
    <scope>NUCLEOTIDE SEQUENCE</scope>
</reference>
<feature type="non-terminal residue" evidence="3">
    <location>
        <position position="1"/>
    </location>
</feature>
<evidence type="ECO:0000256" key="1">
    <source>
        <dbReference type="ARBA" id="ARBA00004613"/>
    </source>
</evidence>
<dbReference type="InterPro" id="IPR050439">
    <property type="entry name" value="ADAMTS_ADAMTS-like"/>
</dbReference>
<dbReference type="InterPro" id="IPR000884">
    <property type="entry name" value="TSP1_rpt"/>
</dbReference>
<keyword evidence="2" id="KW-0964">Secreted</keyword>
<comment type="subcellular location">
    <subcellularLocation>
        <location evidence="1">Secreted</location>
    </subcellularLocation>
</comment>
<dbReference type="InterPro" id="IPR036383">
    <property type="entry name" value="TSP1_rpt_sf"/>
</dbReference>
<protein>
    <submittedName>
        <fullName evidence="3">Uncharacterized protein</fullName>
    </submittedName>
</protein>
<dbReference type="PANTHER" id="PTHR13723:SF142">
    <property type="entry name" value="A DISINTEGRIN AND METALLOPROTEINASE WITH THROMBOSPONDIN MOTIFS 7"/>
    <property type="match status" value="1"/>
</dbReference>
<dbReference type="PROSITE" id="PS50092">
    <property type="entry name" value="TSP1"/>
    <property type="match status" value="1"/>
</dbReference>
<evidence type="ECO:0000313" key="4">
    <source>
        <dbReference type="Proteomes" id="UP001162483"/>
    </source>
</evidence>
<dbReference type="Pfam" id="PF19030">
    <property type="entry name" value="TSP1_ADAMTS"/>
    <property type="match status" value="1"/>
</dbReference>
<evidence type="ECO:0000313" key="3">
    <source>
        <dbReference type="EMBL" id="CAI9582843.1"/>
    </source>
</evidence>
<dbReference type="Gene3D" id="2.20.100.10">
    <property type="entry name" value="Thrombospondin type-1 (TSP1) repeat"/>
    <property type="match status" value="1"/>
</dbReference>
<evidence type="ECO:0000256" key="2">
    <source>
        <dbReference type="ARBA" id="ARBA00022525"/>
    </source>
</evidence>
<gene>
    <name evidence="3" type="ORF">SPARVUS_LOCUS9719230</name>
</gene>
<sequence length="99" mass="11531">WRSVVCTARGNNTCDVSAKPAPARRCHLRPCASWTMGNWSKCSRSCGNGVRVRDVQCVDTRDKRILRPFHCQSPVYKPRVQMVCHEQKCMEWYVSSWRE</sequence>
<dbReference type="Proteomes" id="UP001162483">
    <property type="component" value="Unassembled WGS sequence"/>
</dbReference>
<name>A0ABN9EHF1_9NEOB</name>
<feature type="non-terminal residue" evidence="3">
    <location>
        <position position="99"/>
    </location>
</feature>
<accession>A0ABN9EHF1</accession>
<proteinExistence type="predicted"/>
<dbReference type="SUPFAM" id="SSF82895">
    <property type="entry name" value="TSP-1 type 1 repeat"/>
    <property type="match status" value="1"/>
</dbReference>
<comment type="caution">
    <text evidence="3">The sequence shown here is derived from an EMBL/GenBank/DDBJ whole genome shotgun (WGS) entry which is preliminary data.</text>
</comment>
<dbReference type="EMBL" id="CATNWA010015387">
    <property type="protein sequence ID" value="CAI9582843.1"/>
    <property type="molecule type" value="Genomic_DNA"/>
</dbReference>
<organism evidence="3 4">
    <name type="scientific">Staurois parvus</name>
    <dbReference type="NCBI Taxonomy" id="386267"/>
    <lineage>
        <taxon>Eukaryota</taxon>
        <taxon>Metazoa</taxon>
        <taxon>Chordata</taxon>
        <taxon>Craniata</taxon>
        <taxon>Vertebrata</taxon>
        <taxon>Euteleostomi</taxon>
        <taxon>Amphibia</taxon>
        <taxon>Batrachia</taxon>
        <taxon>Anura</taxon>
        <taxon>Neobatrachia</taxon>
        <taxon>Ranoidea</taxon>
        <taxon>Ranidae</taxon>
        <taxon>Staurois</taxon>
    </lineage>
</organism>
<keyword evidence="4" id="KW-1185">Reference proteome</keyword>
<dbReference type="PANTHER" id="PTHR13723">
    <property type="entry name" value="ADAMTS A DISINTEGRIN AND METALLOPROTEASE WITH THROMBOSPONDIN MOTIFS PROTEASE"/>
    <property type="match status" value="1"/>
</dbReference>